<dbReference type="RefSeq" id="WP_092551124.1">
    <property type="nucleotide sequence ID" value="NZ_BOMJ01000057.1"/>
</dbReference>
<sequence length="243" mass="26220">MFDDRLAALVGLRDDGEELLRRARLAASASGGPGTDSTGSVTTALDEDGRVTSVIVASDWRSRVSEERLGSAVVDAVREAAVRRLTAWGAAYVEPAVTQGPTTRDVHQQIESITSGSLLDGDREAALMALLEVVESIERGLDEVSGKLRQTVEAIHTGRSRHHEVAVEVTGGGEVVAVRFDRRWLRDAHDANLNRQIAAAFRAAYEKVALHGVEKLIADSPLGEAQWTMQDPFGIVRRFGLAS</sequence>
<dbReference type="Gene3D" id="3.30.1310.10">
    <property type="entry name" value="Nucleoid-associated protein YbaB-like domain"/>
    <property type="match status" value="1"/>
</dbReference>
<keyword evidence="1" id="KW-0238">DNA-binding</keyword>
<dbReference type="GO" id="GO:0003677">
    <property type="term" value="F:DNA binding"/>
    <property type="evidence" value="ECO:0007669"/>
    <property type="project" value="UniProtKB-KW"/>
</dbReference>
<name>A0A1H2CW28_9ACTN</name>
<dbReference type="EMBL" id="LT629758">
    <property type="protein sequence ID" value="SDT74718.1"/>
    <property type="molecule type" value="Genomic_DNA"/>
</dbReference>
<proteinExistence type="predicted"/>
<keyword evidence="2" id="KW-1185">Reference proteome</keyword>
<dbReference type="OrthoDB" id="3295730at2"/>
<dbReference type="Pfam" id="PF02575">
    <property type="entry name" value="YbaB_DNA_bd"/>
    <property type="match status" value="1"/>
</dbReference>
<dbReference type="Proteomes" id="UP000198688">
    <property type="component" value="Chromosome I"/>
</dbReference>
<organism evidence="1 2">
    <name type="scientific">Actinoplanes derwentensis</name>
    <dbReference type="NCBI Taxonomy" id="113562"/>
    <lineage>
        <taxon>Bacteria</taxon>
        <taxon>Bacillati</taxon>
        <taxon>Actinomycetota</taxon>
        <taxon>Actinomycetes</taxon>
        <taxon>Micromonosporales</taxon>
        <taxon>Micromonosporaceae</taxon>
        <taxon>Actinoplanes</taxon>
    </lineage>
</organism>
<evidence type="ECO:0000313" key="2">
    <source>
        <dbReference type="Proteomes" id="UP000198688"/>
    </source>
</evidence>
<dbReference type="AlphaFoldDB" id="A0A1H2CW28"/>
<accession>A0A1H2CW28</accession>
<gene>
    <name evidence="1" type="ORF">SAMN04489716_7073</name>
</gene>
<dbReference type="SUPFAM" id="SSF82607">
    <property type="entry name" value="YbaB-like"/>
    <property type="match status" value="1"/>
</dbReference>
<dbReference type="InterPro" id="IPR036894">
    <property type="entry name" value="YbaB-like_sf"/>
</dbReference>
<protein>
    <submittedName>
        <fullName evidence="1">YbaB/EbfC DNA-binding family protein</fullName>
    </submittedName>
</protein>
<dbReference type="InterPro" id="IPR004401">
    <property type="entry name" value="YbaB/EbfC"/>
</dbReference>
<evidence type="ECO:0000313" key="1">
    <source>
        <dbReference type="EMBL" id="SDT74718.1"/>
    </source>
</evidence>
<dbReference type="STRING" id="113562.SAMN04489716_7073"/>
<reference evidence="1 2" key="1">
    <citation type="submission" date="2016-10" db="EMBL/GenBank/DDBJ databases">
        <authorList>
            <person name="de Groot N.N."/>
        </authorList>
    </citation>
    <scope>NUCLEOTIDE SEQUENCE [LARGE SCALE GENOMIC DNA]</scope>
    <source>
        <strain evidence="1 2">DSM 43941</strain>
    </source>
</reference>